<evidence type="ECO:0000313" key="3">
    <source>
        <dbReference type="Proteomes" id="UP001142393"/>
    </source>
</evidence>
<dbReference type="PANTHER" id="PTHR40370">
    <property type="entry name" value="EXPRESSED PROTEIN"/>
    <property type="match status" value="1"/>
</dbReference>
<name>A0A9W8TXW8_9AGAR</name>
<dbReference type="InterPro" id="IPR024500">
    <property type="entry name" value="DUF3074"/>
</dbReference>
<sequence>MSDSSEVKLTITPLKPSEIPSEEVIFQAADSLIESCASWKQGKTYYKVVKTHSRAKGPGDGAPWHCRISVHKPDEATFDQMWEKLGKDKPTNEMQFIPDIHKVTKVKEISSNQSIWSLYYKFPPPVSPRVFTELQITRLSESPRTGDFISFRIVISIPIDLSSPEDAELAKMEEKGVKGRYVSIERIVELEDGSTEWRMATSSTPGGSIPSWLAESTMASKISEDVPHFMKWLHSLPKTEATEG</sequence>
<evidence type="ECO:0000259" key="1">
    <source>
        <dbReference type="Pfam" id="PF11274"/>
    </source>
</evidence>
<feature type="domain" description="DUF3074" evidence="1">
    <location>
        <begin position="64"/>
        <end position="233"/>
    </location>
</feature>
<keyword evidence="3" id="KW-1185">Reference proteome</keyword>
<dbReference type="Gene3D" id="3.30.530.20">
    <property type="match status" value="1"/>
</dbReference>
<comment type="caution">
    <text evidence="2">The sequence shown here is derived from an EMBL/GenBank/DDBJ whole genome shotgun (WGS) entry which is preliminary data.</text>
</comment>
<dbReference type="AlphaFoldDB" id="A0A9W8TXW8"/>
<dbReference type="InterPro" id="IPR023393">
    <property type="entry name" value="START-like_dom_sf"/>
</dbReference>
<evidence type="ECO:0000313" key="2">
    <source>
        <dbReference type="EMBL" id="KAJ3744900.1"/>
    </source>
</evidence>
<dbReference type="SUPFAM" id="SSF55961">
    <property type="entry name" value="Bet v1-like"/>
    <property type="match status" value="1"/>
</dbReference>
<proteinExistence type="predicted"/>
<dbReference type="PANTHER" id="PTHR40370:SF1">
    <property type="entry name" value="DUF3074 DOMAIN-CONTAINING PROTEIN"/>
    <property type="match status" value="1"/>
</dbReference>
<organism evidence="2 3">
    <name type="scientific">Lentinula detonsa</name>
    <dbReference type="NCBI Taxonomy" id="2804962"/>
    <lineage>
        <taxon>Eukaryota</taxon>
        <taxon>Fungi</taxon>
        <taxon>Dikarya</taxon>
        <taxon>Basidiomycota</taxon>
        <taxon>Agaricomycotina</taxon>
        <taxon>Agaricomycetes</taxon>
        <taxon>Agaricomycetidae</taxon>
        <taxon>Agaricales</taxon>
        <taxon>Marasmiineae</taxon>
        <taxon>Omphalotaceae</taxon>
        <taxon>Lentinula</taxon>
    </lineage>
</organism>
<dbReference type="Proteomes" id="UP001142393">
    <property type="component" value="Unassembled WGS sequence"/>
</dbReference>
<gene>
    <name evidence="2" type="ORF">DFH05DRAFT_1459834</name>
</gene>
<accession>A0A9W8TXW8</accession>
<dbReference type="Pfam" id="PF11274">
    <property type="entry name" value="DUF3074"/>
    <property type="match status" value="1"/>
</dbReference>
<protein>
    <recommendedName>
        <fullName evidence="1">DUF3074 domain-containing protein</fullName>
    </recommendedName>
</protein>
<dbReference type="EMBL" id="JANVFU010000006">
    <property type="protein sequence ID" value="KAJ3744900.1"/>
    <property type="molecule type" value="Genomic_DNA"/>
</dbReference>
<reference evidence="2 3" key="1">
    <citation type="journal article" date="2023" name="Proc. Natl. Acad. Sci. U.S.A.">
        <title>A global phylogenomic analysis of the shiitake genus Lentinula.</title>
        <authorList>
            <person name="Sierra-Patev S."/>
            <person name="Min B."/>
            <person name="Naranjo-Ortiz M."/>
            <person name="Looney B."/>
            <person name="Konkel Z."/>
            <person name="Slot J.C."/>
            <person name="Sakamoto Y."/>
            <person name="Steenwyk J.L."/>
            <person name="Rokas A."/>
            <person name="Carro J."/>
            <person name="Camarero S."/>
            <person name="Ferreira P."/>
            <person name="Molpeceres G."/>
            <person name="Ruiz-Duenas F.J."/>
            <person name="Serrano A."/>
            <person name="Henrissat B."/>
            <person name="Drula E."/>
            <person name="Hughes K.W."/>
            <person name="Mata J.L."/>
            <person name="Ishikawa N.K."/>
            <person name="Vargas-Isla R."/>
            <person name="Ushijima S."/>
            <person name="Smith C.A."/>
            <person name="Donoghue J."/>
            <person name="Ahrendt S."/>
            <person name="Andreopoulos W."/>
            <person name="He G."/>
            <person name="LaButti K."/>
            <person name="Lipzen A."/>
            <person name="Ng V."/>
            <person name="Riley R."/>
            <person name="Sandor L."/>
            <person name="Barry K."/>
            <person name="Martinez A.T."/>
            <person name="Xiao Y."/>
            <person name="Gibbons J.G."/>
            <person name="Terashima K."/>
            <person name="Grigoriev I.V."/>
            <person name="Hibbett D."/>
        </authorList>
    </citation>
    <scope>NUCLEOTIDE SEQUENCE [LARGE SCALE GENOMIC DNA]</scope>
    <source>
        <strain evidence="2 3">TFB7810</strain>
    </source>
</reference>